<feature type="transmembrane region" description="Helical" evidence="8">
    <location>
        <begin position="234"/>
        <end position="255"/>
    </location>
</feature>
<evidence type="ECO:0000256" key="7">
    <source>
        <dbReference type="SAM" id="MobiDB-lite"/>
    </source>
</evidence>
<gene>
    <name evidence="9" type="ORF">RPMA_03015</name>
</gene>
<sequence length="649" mass="70783">MALLDHDGYPEPFLSPGRALLPRQGQRLPDNDNDLPRDVLPIAPELYCLVGLIAFPTLTAATNRSYRVGVGANQILIDWGEIDEASYIRHLAAHLGIPVAPLGEGVRGHRPLAPEDYASAATMGLLSARHGPGSSFVVAPRFLSSRRLTELALERPELIAGFELATTQAFNRFLTAQASAPLADMAANGLAKRWPALSAASGSVSGWRGVGRAMLIMGIAAALVFPSLLGEAIWTAFLTVAFLAFAVFRLLGGLVPHLPEPKPSRLPDARLPVYTVMVALYREATSVAPLMQAIENLDYPREKLDVILVTEADDDVTRRAIARLGIKPHVHVVTVPAIGPQTKPKALNYALPFAKGSFVAVFDAEDRPEPGQLRAALTAFAHHGDDLACVQASLCIDNGSESLLSRMFAAEYAGQFDVFLRGLSAMNLPLPLGGSSNHFRTDLLRHVGGWDAYNVTEDADLGIRLARFGYRSMTFASATYEEAPIHLGAWLRQRSRWMKGWMQTAGVHLMHPRQLYRDLGWRKSIAVVLIAGGNALTALAYPLLLVEALLWSISAQHNGDPIGLATNPLILLHLTAICAGYISTVTVGLLGLRKRRQLRQAWILLLAPVYWGLLSIAAWRALWQLLREPHRWEKTQHAVSPRSKAMRSA</sequence>
<evidence type="ECO:0000313" key="10">
    <source>
        <dbReference type="Proteomes" id="UP000682843"/>
    </source>
</evidence>
<evidence type="ECO:0000256" key="2">
    <source>
        <dbReference type="ARBA" id="ARBA00022676"/>
    </source>
</evidence>
<dbReference type="SUPFAM" id="SSF53448">
    <property type="entry name" value="Nucleotide-diphospho-sugar transferases"/>
    <property type="match status" value="1"/>
</dbReference>
<keyword evidence="4 8" id="KW-0812">Transmembrane</keyword>
<evidence type="ECO:0000256" key="6">
    <source>
        <dbReference type="ARBA" id="ARBA00023136"/>
    </source>
</evidence>
<feature type="region of interest" description="Disordered" evidence="7">
    <location>
        <begin position="1"/>
        <end position="33"/>
    </location>
</feature>
<dbReference type="PANTHER" id="PTHR43867">
    <property type="entry name" value="CELLULOSE SYNTHASE CATALYTIC SUBUNIT A [UDP-FORMING]"/>
    <property type="match status" value="1"/>
</dbReference>
<keyword evidence="5 8" id="KW-1133">Transmembrane helix</keyword>
<feature type="transmembrane region" description="Helical" evidence="8">
    <location>
        <begin position="602"/>
        <end position="622"/>
    </location>
</feature>
<feature type="transmembrane region" description="Helical" evidence="8">
    <location>
        <begin position="525"/>
        <end position="550"/>
    </location>
</feature>
<keyword evidence="10" id="KW-1185">Reference proteome</keyword>
<evidence type="ECO:0000256" key="3">
    <source>
        <dbReference type="ARBA" id="ARBA00022679"/>
    </source>
</evidence>
<dbReference type="PANTHER" id="PTHR43867:SF2">
    <property type="entry name" value="CELLULOSE SYNTHASE CATALYTIC SUBUNIT A [UDP-FORMING]"/>
    <property type="match status" value="1"/>
</dbReference>
<dbReference type="Proteomes" id="UP000682843">
    <property type="component" value="Chromosome"/>
</dbReference>
<protein>
    <submittedName>
        <fullName evidence="9">Glycosyltransferase</fullName>
    </submittedName>
</protein>
<dbReference type="Pfam" id="PF13641">
    <property type="entry name" value="Glyco_tranf_2_3"/>
    <property type="match status" value="1"/>
</dbReference>
<evidence type="ECO:0000256" key="5">
    <source>
        <dbReference type="ARBA" id="ARBA00022989"/>
    </source>
</evidence>
<dbReference type="InterPro" id="IPR029044">
    <property type="entry name" value="Nucleotide-diphossugar_trans"/>
</dbReference>
<organism evidence="9 10">
    <name type="scientific">Tardiphaga alba</name>
    <dbReference type="NCBI Taxonomy" id="340268"/>
    <lineage>
        <taxon>Bacteria</taxon>
        <taxon>Pseudomonadati</taxon>
        <taxon>Pseudomonadota</taxon>
        <taxon>Alphaproteobacteria</taxon>
        <taxon>Hyphomicrobiales</taxon>
        <taxon>Nitrobacteraceae</taxon>
        <taxon>Tardiphaga</taxon>
    </lineage>
</organism>
<name>A0ABX8A3W5_9BRAD</name>
<evidence type="ECO:0000256" key="1">
    <source>
        <dbReference type="ARBA" id="ARBA00004141"/>
    </source>
</evidence>
<reference evidence="9 10" key="1">
    <citation type="submission" date="2019-02" db="EMBL/GenBank/DDBJ databases">
        <title>Emended description of the genus Rhodopseudomonas and description of Rhodopseudomonas albus sp. nov., a non-phototrophic, heavy-metal-tolerant bacterium isolated from garden soil.</title>
        <authorList>
            <person name="Bao Z."/>
            <person name="Cao W.W."/>
            <person name="Sato Y."/>
            <person name="Nishizawa T."/>
            <person name="Zhao J."/>
            <person name="Guo Y."/>
            <person name="Ohta H."/>
        </authorList>
    </citation>
    <scope>NUCLEOTIDE SEQUENCE [LARGE SCALE GENOMIC DNA]</scope>
    <source>
        <strain evidence="9 10">SK50-23</strain>
    </source>
</reference>
<keyword evidence="2" id="KW-0328">Glycosyltransferase</keyword>
<accession>A0ABX8A3W5</accession>
<dbReference type="InterPro" id="IPR050321">
    <property type="entry name" value="Glycosyltr_2/OpgH_subfam"/>
</dbReference>
<evidence type="ECO:0000256" key="8">
    <source>
        <dbReference type="SAM" id="Phobius"/>
    </source>
</evidence>
<feature type="transmembrane region" description="Helical" evidence="8">
    <location>
        <begin position="210"/>
        <end position="228"/>
    </location>
</feature>
<proteinExistence type="predicted"/>
<dbReference type="EMBL" id="CP036498">
    <property type="protein sequence ID" value="QUS37941.1"/>
    <property type="molecule type" value="Genomic_DNA"/>
</dbReference>
<comment type="subcellular location">
    <subcellularLocation>
        <location evidence="1">Membrane</location>
        <topology evidence="1">Multi-pass membrane protein</topology>
    </subcellularLocation>
</comment>
<dbReference type="Gene3D" id="3.90.550.10">
    <property type="entry name" value="Spore Coat Polysaccharide Biosynthesis Protein SpsA, Chain A"/>
    <property type="match status" value="1"/>
</dbReference>
<evidence type="ECO:0000256" key="4">
    <source>
        <dbReference type="ARBA" id="ARBA00022692"/>
    </source>
</evidence>
<dbReference type="RefSeq" id="WP_211911475.1">
    <property type="nucleotide sequence ID" value="NZ_CP036498.1"/>
</dbReference>
<evidence type="ECO:0000313" key="9">
    <source>
        <dbReference type="EMBL" id="QUS37941.1"/>
    </source>
</evidence>
<keyword evidence="6 8" id="KW-0472">Membrane</keyword>
<feature type="transmembrane region" description="Helical" evidence="8">
    <location>
        <begin position="570"/>
        <end position="590"/>
    </location>
</feature>
<keyword evidence="3" id="KW-0808">Transferase</keyword>